<dbReference type="AlphaFoldDB" id="A0A386UL56"/>
<evidence type="ECO:0000313" key="2">
    <source>
        <dbReference type="EMBL" id="AYF01453.1"/>
    </source>
</evidence>
<name>A0A386UL56_9RHOB</name>
<feature type="compositionally biased region" description="Polar residues" evidence="1">
    <location>
        <begin position="112"/>
        <end position="127"/>
    </location>
</feature>
<protein>
    <submittedName>
        <fullName evidence="2">Uncharacterized protein</fullName>
    </submittedName>
</protein>
<dbReference type="Proteomes" id="UP000272010">
    <property type="component" value="Chromosome"/>
</dbReference>
<feature type="region of interest" description="Disordered" evidence="1">
    <location>
        <begin position="1"/>
        <end position="233"/>
    </location>
</feature>
<evidence type="ECO:0000256" key="1">
    <source>
        <dbReference type="SAM" id="MobiDB-lite"/>
    </source>
</evidence>
<reference evidence="3" key="1">
    <citation type="submission" date="2018-07" db="EMBL/GenBank/DDBJ databases">
        <title>Genome Structure of the Opportunistic Pathogen Paracoccus yeei (Alphaproteobacteria) and Identification of Putative Virulence Factors.</title>
        <authorList>
            <person name="Lasek R."/>
            <person name="Szuplewska M."/>
            <person name="Mitura M."/>
            <person name="Decewicz P."/>
            <person name="Chmielowska C."/>
            <person name="Pawlot A."/>
            <person name="Sentkowska D."/>
            <person name="Czarnecki J."/>
            <person name="Bartosik D."/>
        </authorList>
    </citation>
    <scope>NUCLEOTIDE SEQUENCE [LARGE SCALE GENOMIC DNA]</scope>
    <source>
        <strain evidence="3">CCUG 32053</strain>
    </source>
</reference>
<organism evidence="2 3">
    <name type="scientific">Paracoccus yeei</name>
    <dbReference type="NCBI Taxonomy" id="147645"/>
    <lineage>
        <taxon>Bacteria</taxon>
        <taxon>Pseudomonadati</taxon>
        <taxon>Pseudomonadota</taxon>
        <taxon>Alphaproteobacteria</taxon>
        <taxon>Rhodobacterales</taxon>
        <taxon>Paracoccaceae</taxon>
        <taxon>Paracoccus</taxon>
    </lineage>
</organism>
<sequence length="233" mass="24888">MRPARLAKARVSLGRQDLRKGRRRRANGTGATRASPKKLRPGQWPSRSKRQPPHRGPPEPPHRPAGAKALMLRQHRPPSCHGRSQGIADQGLGSAGCGLRHPRPRSPACQHASLSEPESPQTCNACQPVTPASLHARNPAKSPGARRPPTPAISQPRQPADPTSPSAKADHLRSPPERGPKDPLRDPGMRSATHATRHRPPAGPRGPGTHEAGRGSMHTPDTPPSASAPSPRR</sequence>
<feature type="compositionally biased region" description="Low complexity" evidence="1">
    <location>
        <begin position="224"/>
        <end position="233"/>
    </location>
</feature>
<gene>
    <name evidence="2" type="ORF">PY32053_01828</name>
</gene>
<accession>A0A386UL56</accession>
<evidence type="ECO:0000313" key="3">
    <source>
        <dbReference type="Proteomes" id="UP000272010"/>
    </source>
</evidence>
<dbReference type="EMBL" id="CP031078">
    <property type="protein sequence ID" value="AYF01453.1"/>
    <property type="molecule type" value="Genomic_DNA"/>
</dbReference>
<feature type="compositionally biased region" description="Basic and acidic residues" evidence="1">
    <location>
        <begin position="168"/>
        <end position="188"/>
    </location>
</feature>
<proteinExistence type="predicted"/>
<feature type="compositionally biased region" description="Polar residues" evidence="1">
    <location>
        <begin position="152"/>
        <end position="166"/>
    </location>
</feature>